<sequence>FFRPKEVELYYQAACQGDLEEVKTQPHTPDPRWLLSSLDMAVQRQHIEMVRFLLDENVAVPFLVAETAVRTRAYGVLHLLLQYGWDINQPRLRNEPPMLSIPLCTSDREMVEWLLNHGADPNARCAWDFTPMSLAIYQAPLELIDYVFSRGGDARCGQLLQWAVIREKPDALDVVRRVVQRGAPINEVKYEREPTVYWEREPFGLGTPLHRAAEFRKRDVVKYLLEQEADPLKLDSKGKTPRFLAEKYDDAELASILKEAEDKHSRM</sequence>
<dbReference type="OrthoDB" id="1722345at2759"/>
<dbReference type="PROSITE" id="PS50088">
    <property type="entry name" value="ANK_REPEAT"/>
    <property type="match status" value="1"/>
</dbReference>
<organism evidence="4 5">
    <name type="scientific">Lophium mytilinum</name>
    <dbReference type="NCBI Taxonomy" id="390894"/>
    <lineage>
        <taxon>Eukaryota</taxon>
        <taxon>Fungi</taxon>
        <taxon>Dikarya</taxon>
        <taxon>Ascomycota</taxon>
        <taxon>Pezizomycotina</taxon>
        <taxon>Dothideomycetes</taxon>
        <taxon>Pleosporomycetidae</taxon>
        <taxon>Mytilinidiales</taxon>
        <taxon>Mytilinidiaceae</taxon>
        <taxon>Lophium</taxon>
    </lineage>
</organism>
<dbReference type="Proteomes" id="UP000799750">
    <property type="component" value="Unassembled WGS sequence"/>
</dbReference>
<feature type="repeat" description="ANK" evidence="3">
    <location>
        <begin position="207"/>
        <end position="236"/>
    </location>
</feature>
<dbReference type="PANTHER" id="PTHR24198:SF165">
    <property type="entry name" value="ANKYRIN REPEAT-CONTAINING PROTEIN-RELATED"/>
    <property type="match status" value="1"/>
</dbReference>
<dbReference type="InterPro" id="IPR036770">
    <property type="entry name" value="Ankyrin_rpt-contain_sf"/>
</dbReference>
<protein>
    <submittedName>
        <fullName evidence="4">Ankyrin</fullName>
    </submittedName>
</protein>
<dbReference type="Gene3D" id="1.25.40.20">
    <property type="entry name" value="Ankyrin repeat-containing domain"/>
    <property type="match status" value="2"/>
</dbReference>
<evidence type="ECO:0000313" key="4">
    <source>
        <dbReference type="EMBL" id="KAF2491383.1"/>
    </source>
</evidence>
<evidence type="ECO:0000313" key="5">
    <source>
        <dbReference type="Proteomes" id="UP000799750"/>
    </source>
</evidence>
<evidence type="ECO:0000256" key="2">
    <source>
        <dbReference type="ARBA" id="ARBA00023043"/>
    </source>
</evidence>
<dbReference type="Pfam" id="PF00023">
    <property type="entry name" value="Ank"/>
    <property type="match status" value="1"/>
</dbReference>
<proteinExistence type="predicted"/>
<keyword evidence="2 3" id="KW-0040">ANK repeat</keyword>
<dbReference type="EMBL" id="MU004195">
    <property type="protein sequence ID" value="KAF2491383.1"/>
    <property type="molecule type" value="Genomic_DNA"/>
</dbReference>
<evidence type="ECO:0000256" key="1">
    <source>
        <dbReference type="ARBA" id="ARBA00022737"/>
    </source>
</evidence>
<dbReference type="AlphaFoldDB" id="A0A6A6QIA3"/>
<feature type="non-terminal residue" evidence="4">
    <location>
        <position position="1"/>
    </location>
</feature>
<accession>A0A6A6QIA3</accession>
<dbReference type="InterPro" id="IPR002110">
    <property type="entry name" value="Ankyrin_rpt"/>
</dbReference>
<reference evidence="4" key="1">
    <citation type="journal article" date="2020" name="Stud. Mycol.">
        <title>101 Dothideomycetes genomes: a test case for predicting lifestyles and emergence of pathogens.</title>
        <authorList>
            <person name="Haridas S."/>
            <person name="Albert R."/>
            <person name="Binder M."/>
            <person name="Bloem J."/>
            <person name="Labutti K."/>
            <person name="Salamov A."/>
            <person name="Andreopoulos B."/>
            <person name="Baker S."/>
            <person name="Barry K."/>
            <person name="Bills G."/>
            <person name="Bluhm B."/>
            <person name="Cannon C."/>
            <person name="Castanera R."/>
            <person name="Culley D."/>
            <person name="Daum C."/>
            <person name="Ezra D."/>
            <person name="Gonzalez J."/>
            <person name="Henrissat B."/>
            <person name="Kuo A."/>
            <person name="Liang C."/>
            <person name="Lipzen A."/>
            <person name="Lutzoni F."/>
            <person name="Magnuson J."/>
            <person name="Mondo S."/>
            <person name="Nolan M."/>
            <person name="Ohm R."/>
            <person name="Pangilinan J."/>
            <person name="Park H.-J."/>
            <person name="Ramirez L."/>
            <person name="Alfaro M."/>
            <person name="Sun H."/>
            <person name="Tritt A."/>
            <person name="Yoshinaga Y."/>
            <person name="Zwiers L.-H."/>
            <person name="Turgeon B."/>
            <person name="Goodwin S."/>
            <person name="Spatafora J."/>
            <person name="Crous P."/>
            <person name="Grigoriev I."/>
        </authorList>
    </citation>
    <scope>NUCLEOTIDE SEQUENCE</scope>
    <source>
        <strain evidence="4">CBS 269.34</strain>
    </source>
</reference>
<dbReference type="SMART" id="SM00248">
    <property type="entry name" value="ANK"/>
    <property type="match status" value="5"/>
</dbReference>
<dbReference type="PANTHER" id="PTHR24198">
    <property type="entry name" value="ANKYRIN REPEAT AND PROTEIN KINASE DOMAIN-CONTAINING PROTEIN"/>
    <property type="match status" value="1"/>
</dbReference>
<gene>
    <name evidence="4" type="ORF">BU16DRAFT_468322</name>
</gene>
<dbReference type="Pfam" id="PF12796">
    <property type="entry name" value="Ank_2"/>
    <property type="match status" value="1"/>
</dbReference>
<name>A0A6A6QIA3_9PEZI</name>
<keyword evidence="1" id="KW-0677">Repeat</keyword>
<dbReference type="PROSITE" id="PS50297">
    <property type="entry name" value="ANK_REP_REGION"/>
    <property type="match status" value="1"/>
</dbReference>
<dbReference type="SUPFAM" id="SSF48403">
    <property type="entry name" value="Ankyrin repeat"/>
    <property type="match status" value="1"/>
</dbReference>
<evidence type="ECO:0000256" key="3">
    <source>
        <dbReference type="PROSITE-ProRule" id="PRU00023"/>
    </source>
</evidence>
<keyword evidence="5" id="KW-1185">Reference proteome</keyword>